<dbReference type="AlphaFoldDB" id="A0A016WU71"/>
<organism evidence="2 3">
    <name type="scientific">Ancylostoma ceylanicum</name>
    <dbReference type="NCBI Taxonomy" id="53326"/>
    <lineage>
        <taxon>Eukaryota</taxon>
        <taxon>Metazoa</taxon>
        <taxon>Ecdysozoa</taxon>
        <taxon>Nematoda</taxon>
        <taxon>Chromadorea</taxon>
        <taxon>Rhabditida</taxon>
        <taxon>Rhabditina</taxon>
        <taxon>Rhabditomorpha</taxon>
        <taxon>Strongyloidea</taxon>
        <taxon>Ancylostomatidae</taxon>
        <taxon>Ancylostomatinae</taxon>
        <taxon>Ancylostoma</taxon>
    </lineage>
</organism>
<name>A0A016WU71_9BILA</name>
<comment type="caution">
    <text evidence="2">The sequence shown here is derived from an EMBL/GenBank/DDBJ whole genome shotgun (WGS) entry which is preliminary data.</text>
</comment>
<accession>A0A016WU71</accession>
<evidence type="ECO:0000313" key="3">
    <source>
        <dbReference type="Proteomes" id="UP000024635"/>
    </source>
</evidence>
<feature type="region of interest" description="Disordered" evidence="1">
    <location>
        <begin position="43"/>
        <end position="84"/>
    </location>
</feature>
<dbReference type="Proteomes" id="UP000024635">
    <property type="component" value="Unassembled WGS sequence"/>
</dbReference>
<gene>
    <name evidence="2" type="primary">Acey_s0527.g2960</name>
    <name evidence="2" type="ORF">Y032_0527g2960</name>
</gene>
<protein>
    <submittedName>
        <fullName evidence="2">Uncharacterized protein</fullName>
    </submittedName>
</protein>
<keyword evidence="3" id="KW-1185">Reference proteome</keyword>
<sequence length="84" mass="9261">MRGREESEYTTRKVPLLCAVIDLLPTLLTLARLERTLQGCATTTAAHPEQAGSRISQPARRRFSDSRNLSRRPSRASNGLPAKG</sequence>
<dbReference type="EMBL" id="JARK01000127">
    <property type="protein sequence ID" value="EYC42538.1"/>
    <property type="molecule type" value="Genomic_DNA"/>
</dbReference>
<evidence type="ECO:0000256" key="1">
    <source>
        <dbReference type="SAM" id="MobiDB-lite"/>
    </source>
</evidence>
<evidence type="ECO:0000313" key="2">
    <source>
        <dbReference type="EMBL" id="EYC42538.1"/>
    </source>
</evidence>
<reference evidence="3" key="1">
    <citation type="journal article" date="2015" name="Nat. Genet.">
        <title>The genome and transcriptome of the zoonotic hookworm Ancylostoma ceylanicum identify infection-specific gene families.</title>
        <authorList>
            <person name="Schwarz E.M."/>
            <person name="Hu Y."/>
            <person name="Antoshechkin I."/>
            <person name="Miller M.M."/>
            <person name="Sternberg P.W."/>
            <person name="Aroian R.V."/>
        </authorList>
    </citation>
    <scope>NUCLEOTIDE SEQUENCE</scope>
    <source>
        <strain evidence="3">HY135</strain>
    </source>
</reference>
<proteinExistence type="predicted"/>